<keyword evidence="10" id="KW-1185">Reference proteome</keyword>
<protein>
    <recommendedName>
        <fullName evidence="8">Rhodopsin domain-containing protein</fullName>
    </recommendedName>
</protein>
<accession>A0AA39YAC6</accession>
<feature type="transmembrane region" description="Helical" evidence="7">
    <location>
        <begin position="14"/>
        <end position="38"/>
    </location>
</feature>
<feature type="transmembrane region" description="Helical" evidence="7">
    <location>
        <begin position="210"/>
        <end position="228"/>
    </location>
</feature>
<evidence type="ECO:0000259" key="8">
    <source>
        <dbReference type="Pfam" id="PF20684"/>
    </source>
</evidence>
<feature type="domain" description="Rhodopsin" evidence="8">
    <location>
        <begin position="34"/>
        <end position="274"/>
    </location>
</feature>
<feature type="compositionally biased region" description="Basic residues" evidence="6">
    <location>
        <begin position="337"/>
        <end position="346"/>
    </location>
</feature>
<keyword evidence="4 7" id="KW-0472">Membrane</keyword>
<feature type="compositionally biased region" description="Polar residues" evidence="6">
    <location>
        <begin position="347"/>
        <end position="366"/>
    </location>
</feature>
<evidence type="ECO:0000256" key="1">
    <source>
        <dbReference type="ARBA" id="ARBA00004141"/>
    </source>
</evidence>
<evidence type="ECO:0000256" key="5">
    <source>
        <dbReference type="ARBA" id="ARBA00038359"/>
    </source>
</evidence>
<dbReference type="Pfam" id="PF20684">
    <property type="entry name" value="Fung_rhodopsin"/>
    <property type="match status" value="1"/>
</dbReference>
<organism evidence="9 10">
    <name type="scientific">Cercophora newfieldiana</name>
    <dbReference type="NCBI Taxonomy" id="92897"/>
    <lineage>
        <taxon>Eukaryota</taxon>
        <taxon>Fungi</taxon>
        <taxon>Dikarya</taxon>
        <taxon>Ascomycota</taxon>
        <taxon>Pezizomycotina</taxon>
        <taxon>Sordariomycetes</taxon>
        <taxon>Sordariomycetidae</taxon>
        <taxon>Sordariales</taxon>
        <taxon>Lasiosphaeriaceae</taxon>
        <taxon>Cercophora</taxon>
    </lineage>
</organism>
<dbReference type="InterPro" id="IPR049326">
    <property type="entry name" value="Rhodopsin_dom_fungi"/>
</dbReference>
<dbReference type="PANTHER" id="PTHR33048">
    <property type="entry name" value="PTH11-LIKE INTEGRAL MEMBRANE PROTEIN (AFU_ORTHOLOGUE AFUA_5G11245)"/>
    <property type="match status" value="1"/>
</dbReference>
<evidence type="ECO:0000256" key="4">
    <source>
        <dbReference type="ARBA" id="ARBA00023136"/>
    </source>
</evidence>
<evidence type="ECO:0000256" key="6">
    <source>
        <dbReference type="SAM" id="MobiDB-lite"/>
    </source>
</evidence>
<reference evidence="9" key="1">
    <citation type="submission" date="2023-06" db="EMBL/GenBank/DDBJ databases">
        <title>Genome-scale phylogeny and comparative genomics of the fungal order Sordariales.</title>
        <authorList>
            <consortium name="Lawrence Berkeley National Laboratory"/>
            <person name="Hensen N."/>
            <person name="Bonometti L."/>
            <person name="Westerberg I."/>
            <person name="Brannstrom I.O."/>
            <person name="Guillou S."/>
            <person name="Cros-Aarteil S."/>
            <person name="Calhoun S."/>
            <person name="Haridas S."/>
            <person name="Kuo A."/>
            <person name="Mondo S."/>
            <person name="Pangilinan J."/>
            <person name="Riley R."/>
            <person name="Labutti K."/>
            <person name="Andreopoulos B."/>
            <person name="Lipzen A."/>
            <person name="Chen C."/>
            <person name="Yanf M."/>
            <person name="Daum C."/>
            <person name="Ng V."/>
            <person name="Clum A."/>
            <person name="Steindorff A."/>
            <person name="Ohm R."/>
            <person name="Martin F."/>
            <person name="Silar P."/>
            <person name="Natvig D."/>
            <person name="Lalanne C."/>
            <person name="Gautier V."/>
            <person name="Ament-Velasquez S.L."/>
            <person name="Kruys A."/>
            <person name="Hutchinson M.I."/>
            <person name="Powell A.J."/>
            <person name="Barry K."/>
            <person name="Miller A.N."/>
            <person name="Grigoriev I.V."/>
            <person name="Debuchy R."/>
            <person name="Gladieux P."/>
            <person name="Thoren M.H."/>
            <person name="Johannesson H."/>
        </authorList>
    </citation>
    <scope>NUCLEOTIDE SEQUENCE</scope>
    <source>
        <strain evidence="9">SMH2532-1</strain>
    </source>
</reference>
<dbReference type="PANTHER" id="PTHR33048:SF167">
    <property type="entry name" value="INTEGRAL MEMBRANE PROTEIN"/>
    <property type="match status" value="1"/>
</dbReference>
<comment type="subcellular location">
    <subcellularLocation>
        <location evidence="1">Membrane</location>
        <topology evidence="1">Multi-pass membrane protein</topology>
    </subcellularLocation>
</comment>
<dbReference type="GO" id="GO:0016020">
    <property type="term" value="C:membrane"/>
    <property type="evidence" value="ECO:0007669"/>
    <property type="project" value="UniProtKB-SubCell"/>
</dbReference>
<evidence type="ECO:0000313" key="10">
    <source>
        <dbReference type="Proteomes" id="UP001174936"/>
    </source>
</evidence>
<dbReference type="AlphaFoldDB" id="A0AA39YAC6"/>
<gene>
    <name evidence="9" type="ORF">B0T16DRAFT_491120</name>
</gene>
<feature type="region of interest" description="Disordered" evidence="6">
    <location>
        <begin position="337"/>
        <end position="366"/>
    </location>
</feature>
<comment type="caution">
    <text evidence="9">The sequence shown here is derived from an EMBL/GenBank/DDBJ whole genome shotgun (WGS) entry which is preliminary data.</text>
</comment>
<feature type="transmembrane region" description="Helical" evidence="7">
    <location>
        <begin position="170"/>
        <end position="198"/>
    </location>
</feature>
<evidence type="ECO:0000256" key="3">
    <source>
        <dbReference type="ARBA" id="ARBA00022989"/>
    </source>
</evidence>
<feature type="region of interest" description="Disordered" evidence="6">
    <location>
        <begin position="414"/>
        <end position="446"/>
    </location>
</feature>
<evidence type="ECO:0000256" key="7">
    <source>
        <dbReference type="SAM" id="Phobius"/>
    </source>
</evidence>
<name>A0AA39YAC6_9PEZI</name>
<feature type="transmembrane region" description="Helical" evidence="7">
    <location>
        <begin position="89"/>
        <end position="113"/>
    </location>
</feature>
<evidence type="ECO:0000313" key="9">
    <source>
        <dbReference type="EMBL" id="KAK0648295.1"/>
    </source>
</evidence>
<dbReference type="Proteomes" id="UP001174936">
    <property type="component" value="Unassembled WGS sequence"/>
</dbReference>
<keyword evidence="3 7" id="KW-1133">Transmembrane helix</keyword>
<evidence type="ECO:0000256" key="2">
    <source>
        <dbReference type="ARBA" id="ARBA00022692"/>
    </source>
</evidence>
<keyword evidence="2 7" id="KW-0812">Transmembrane</keyword>
<sequence length="469" mass="52201">MPIMDPAWAAESNLVQILSIVTVIHLLALACVLLRLYTRLFVVKSPGVDDLCMALSLVCASGGWAGFLIQAHHGLGRHIETVSKEDFVVFMHVSFSQAIVSATCALAFLKLSIGFNLLRLSTCKWYIWSLRTTMVIVVCYSIMAAMTFFFHCKPLAGSWDISLKPKCYSIKLFMTFGLVNTFFNIATDVLFATFPVFIIWPLKMRRKLRIYLICILSLGYFAVALGAVKAVYQCGFIKRPDITFNFSVIFWGFLELNIGIIAACAVTLKPLLNRFIELGPSEHYHPYNGSAIPFLRRHQSLHINLQPHPGALWAGPKHSKSGYGNAIELGHIRNPSKKSIHRHHRSNSTMRTTKTHSPATSKSSESLSFYDLDKEWDVESTVLAPPPPQPAPTIPPRSPLRVPVAMMPSPLFAARSPARASPPRHDRSVSESGGAIGGRGRTHPSLSAMPRRELQHAHARIHSRDGKWI</sequence>
<comment type="similarity">
    <text evidence="5">Belongs to the SAT4 family.</text>
</comment>
<feature type="transmembrane region" description="Helical" evidence="7">
    <location>
        <begin position="125"/>
        <end position="150"/>
    </location>
</feature>
<feature type="transmembrane region" description="Helical" evidence="7">
    <location>
        <begin position="50"/>
        <end position="69"/>
    </location>
</feature>
<dbReference type="InterPro" id="IPR052337">
    <property type="entry name" value="SAT4-like"/>
</dbReference>
<dbReference type="EMBL" id="JAULSV010000003">
    <property type="protein sequence ID" value="KAK0648295.1"/>
    <property type="molecule type" value="Genomic_DNA"/>
</dbReference>
<proteinExistence type="inferred from homology"/>
<feature type="transmembrane region" description="Helical" evidence="7">
    <location>
        <begin position="248"/>
        <end position="268"/>
    </location>
</feature>